<organism evidence="2 3">
    <name type="scientific">Ruegeria marisrubri</name>
    <dbReference type="NCBI Taxonomy" id="1685379"/>
    <lineage>
        <taxon>Bacteria</taxon>
        <taxon>Pseudomonadati</taxon>
        <taxon>Pseudomonadota</taxon>
        <taxon>Alphaproteobacteria</taxon>
        <taxon>Rhodobacterales</taxon>
        <taxon>Roseobacteraceae</taxon>
        <taxon>Ruegeria</taxon>
    </lineage>
</organism>
<comment type="caution">
    <text evidence="2">The sequence shown here is derived from an EMBL/GenBank/DDBJ whole genome shotgun (WGS) entry which is preliminary data.</text>
</comment>
<evidence type="ECO:0000313" key="3">
    <source>
        <dbReference type="Proteomes" id="UP000053791"/>
    </source>
</evidence>
<keyword evidence="3" id="KW-1185">Reference proteome</keyword>
<dbReference type="EMBL" id="LQBQ01000034">
    <property type="protein sequence ID" value="KUJ76752.1"/>
    <property type="molecule type" value="Genomic_DNA"/>
</dbReference>
<reference evidence="2 3" key="1">
    <citation type="submission" date="2015-12" db="EMBL/GenBank/DDBJ databases">
        <authorList>
            <person name="Shamseldin A."/>
            <person name="Moawad H."/>
            <person name="Abd El-Rahim W.M."/>
            <person name="Sadowsky M.J."/>
        </authorList>
    </citation>
    <scope>NUCLEOTIDE SEQUENCE [LARGE SCALE GENOMIC DNA]</scope>
    <source>
        <strain evidence="2 3">ZGT118</strain>
    </source>
</reference>
<dbReference type="RefSeq" id="WP_068347488.1">
    <property type="nucleotide sequence ID" value="NZ_LQBQ01000034.1"/>
</dbReference>
<dbReference type="Proteomes" id="UP000053791">
    <property type="component" value="Unassembled WGS sequence"/>
</dbReference>
<accession>A0A0X3TLV5</accession>
<dbReference type="STRING" id="1685379.AVO45_09590"/>
<proteinExistence type="predicted"/>
<protein>
    <submittedName>
        <fullName evidence="2">Uncharacterized protein</fullName>
    </submittedName>
</protein>
<dbReference type="InterPro" id="IPR025961">
    <property type="entry name" value="Metal_resist"/>
</dbReference>
<dbReference type="AlphaFoldDB" id="A0A0X3TLV5"/>
<sequence>MSDEKPKKRRWVPILLGVSLALNLVVVGVIVGAALRFHGGERVRHTPGFGPVLYRALPEEDRQALRSRLHREHGEGSKEHEEDFRALTEALRAVPFDAGSVQALIDQQADERAAAHLALNRAWLDRVSRMTDDERREYADRIEEVIERGKHRKRYRDH</sequence>
<dbReference type="OrthoDB" id="7708236at2"/>
<keyword evidence="1" id="KW-0812">Transmembrane</keyword>
<keyword evidence="1" id="KW-0472">Membrane</keyword>
<feature type="transmembrane region" description="Helical" evidence="1">
    <location>
        <begin position="12"/>
        <end position="35"/>
    </location>
</feature>
<dbReference type="Pfam" id="PF13801">
    <property type="entry name" value="Metal_resist"/>
    <property type="match status" value="1"/>
</dbReference>
<evidence type="ECO:0000313" key="2">
    <source>
        <dbReference type="EMBL" id="KUJ76752.1"/>
    </source>
</evidence>
<name>A0A0X3TLV5_9RHOB</name>
<gene>
    <name evidence="2" type="ORF">AVO45_09590</name>
</gene>
<evidence type="ECO:0000256" key="1">
    <source>
        <dbReference type="SAM" id="Phobius"/>
    </source>
</evidence>
<keyword evidence="1" id="KW-1133">Transmembrane helix</keyword>